<dbReference type="InterPro" id="IPR036291">
    <property type="entry name" value="NAD(P)-bd_dom_sf"/>
</dbReference>
<dbReference type="InterPro" id="IPR002347">
    <property type="entry name" value="SDR_fam"/>
</dbReference>
<dbReference type="SUPFAM" id="SSF51735">
    <property type="entry name" value="NAD(P)-binding Rossmann-fold domains"/>
    <property type="match status" value="1"/>
</dbReference>
<dbReference type="AlphaFoldDB" id="A0AAD6E3V9"/>
<evidence type="ECO:0000256" key="1">
    <source>
        <dbReference type="ARBA" id="ARBA00006484"/>
    </source>
</evidence>
<reference evidence="4 5" key="1">
    <citation type="journal article" date="2023" name="IMA Fungus">
        <title>Comparative genomic study of the Penicillium genus elucidates a diverse pangenome and 15 lateral gene transfer events.</title>
        <authorList>
            <person name="Petersen C."/>
            <person name="Sorensen T."/>
            <person name="Nielsen M.R."/>
            <person name="Sondergaard T.E."/>
            <person name="Sorensen J.L."/>
            <person name="Fitzpatrick D.A."/>
            <person name="Frisvad J.C."/>
            <person name="Nielsen K.L."/>
        </authorList>
    </citation>
    <scope>NUCLEOTIDE SEQUENCE [LARGE SCALE GENOMIC DNA]</scope>
    <source>
        <strain evidence="4 5">IBT 29057</strain>
    </source>
</reference>
<dbReference type="EMBL" id="JAQJAC010000001">
    <property type="protein sequence ID" value="KAJ5600162.1"/>
    <property type="molecule type" value="Genomic_DNA"/>
</dbReference>
<name>A0AAD6E3V9_9EURO</name>
<dbReference type="InterPro" id="IPR020904">
    <property type="entry name" value="Sc_DH/Rdtase_CS"/>
</dbReference>
<dbReference type="Pfam" id="PF13561">
    <property type="entry name" value="adh_short_C2"/>
    <property type="match status" value="1"/>
</dbReference>
<dbReference type="PROSITE" id="PS00061">
    <property type="entry name" value="ADH_SHORT"/>
    <property type="match status" value="1"/>
</dbReference>
<evidence type="ECO:0000256" key="2">
    <source>
        <dbReference type="ARBA" id="ARBA00022857"/>
    </source>
</evidence>
<dbReference type="PRINTS" id="PR00080">
    <property type="entry name" value="SDRFAMILY"/>
</dbReference>
<proteinExistence type="inferred from homology"/>
<dbReference type="Gene3D" id="3.40.50.720">
    <property type="entry name" value="NAD(P)-binding Rossmann-like Domain"/>
    <property type="match status" value="1"/>
</dbReference>
<dbReference type="PANTHER" id="PTHR42760:SF5">
    <property type="entry name" value="2-DEHYDRO-3-DEOXY-D-GLUCONATE 5-DEHYDROGENASE"/>
    <property type="match status" value="1"/>
</dbReference>
<evidence type="ECO:0000256" key="3">
    <source>
        <dbReference type="ARBA" id="ARBA00023002"/>
    </source>
</evidence>
<dbReference type="Proteomes" id="UP001216150">
    <property type="component" value="Unassembled WGS sequence"/>
</dbReference>
<keyword evidence="2" id="KW-0521">NADP</keyword>
<organism evidence="4 5">
    <name type="scientific">Penicillium hetheringtonii</name>
    <dbReference type="NCBI Taxonomy" id="911720"/>
    <lineage>
        <taxon>Eukaryota</taxon>
        <taxon>Fungi</taxon>
        <taxon>Dikarya</taxon>
        <taxon>Ascomycota</taxon>
        <taxon>Pezizomycotina</taxon>
        <taxon>Eurotiomycetes</taxon>
        <taxon>Eurotiomycetidae</taxon>
        <taxon>Eurotiales</taxon>
        <taxon>Aspergillaceae</taxon>
        <taxon>Penicillium</taxon>
    </lineage>
</organism>
<comment type="caution">
    <text evidence="4">The sequence shown here is derived from an EMBL/GenBank/DDBJ whole genome shotgun (WGS) entry which is preliminary data.</text>
</comment>
<evidence type="ECO:0000313" key="5">
    <source>
        <dbReference type="Proteomes" id="UP001216150"/>
    </source>
</evidence>
<protein>
    <submittedName>
        <fullName evidence="4">Gluconate 5-dehydrogenase</fullName>
    </submittedName>
</protein>
<dbReference type="GO" id="GO:0016616">
    <property type="term" value="F:oxidoreductase activity, acting on the CH-OH group of donors, NAD or NADP as acceptor"/>
    <property type="evidence" value="ECO:0007669"/>
    <property type="project" value="TreeGrafter"/>
</dbReference>
<comment type="similarity">
    <text evidence="1">Belongs to the short-chain dehydrogenases/reductases (SDR) family.</text>
</comment>
<dbReference type="PRINTS" id="PR00081">
    <property type="entry name" value="GDHRDH"/>
</dbReference>
<sequence length="261" mass="27850">MAKHLPTNELFSLQGKIVICTGATGGIGLEMSKSLGEAGADIVSIQLPNDPNAASLSDHLNKIGRNFWVFECDLADASAIRATFQAVWNAGIMPSVLLNCAGVNRRRPVIEMTDDDLDLILSINLKATYVVAQEFGKRLINLGMPGKIINIGSVTSFRGMYNVSAYASSKGGVIQMTKAFSNEFAPHDIQVNCICPGYISTPLTKQLQNDTTYNNYILKGTPAGRWGTPEDLRGAAIFLASSASNFVTGSSLIVDGGMLAI</sequence>
<gene>
    <name evidence="4" type="ORF">N7450_001229</name>
</gene>
<keyword evidence="3" id="KW-0560">Oxidoreductase</keyword>
<dbReference type="FunFam" id="3.40.50.720:FF:000084">
    <property type="entry name" value="Short-chain dehydrogenase reductase"/>
    <property type="match status" value="1"/>
</dbReference>
<keyword evidence="5" id="KW-1185">Reference proteome</keyword>
<accession>A0AAD6E3V9</accession>
<dbReference type="PANTHER" id="PTHR42760">
    <property type="entry name" value="SHORT-CHAIN DEHYDROGENASES/REDUCTASES FAMILY MEMBER"/>
    <property type="match status" value="1"/>
</dbReference>
<evidence type="ECO:0000313" key="4">
    <source>
        <dbReference type="EMBL" id="KAJ5600162.1"/>
    </source>
</evidence>